<dbReference type="GO" id="GO:0005737">
    <property type="term" value="C:cytoplasm"/>
    <property type="evidence" value="ECO:0007669"/>
    <property type="project" value="UniProtKB-SubCell"/>
</dbReference>
<evidence type="ECO:0000256" key="11">
    <source>
        <dbReference type="SAM" id="MobiDB-lite"/>
    </source>
</evidence>
<evidence type="ECO:0000256" key="10">
    <source>
        <dbReference type="SAM" id="Coils"/>
    </source>
</evidence>
<dbReference type="Pfam" id="PF05698">
    <property type="entry name" value="Trigger_C"/>
    <property type="match status" value="1"/>
</dbReference>
<comment type="caution">
    <text evidence="14">The sequence shown here is derived from an EMBL/GenBank/DDBJ whole genome shotgun (WGS) entry which is preliminary data.</text>
</comment>
<evidence type="ECO:0000256" key="8">
    <source>
        <dbReference type="ARBA" id="ARBA00023235"/>
    </source>
</evidence>
<evidence type="ECO:0000313" key="15">
    <source>
        <dbReference type="Proteomes" id="UP000034854"/>
    </source>
</evidence>
<evidence type="ECO:0000256" key="7">
    <source>
        <dbReference type="ARBA" id="ARBA00023186"/>
    </source>
</evidence>
<dbReference type="InterPro" id="IPR008881">
    <property type="entry name" value="Trigger_fac_ribosome-bd_bac"/>
</dbReference>
<evidence type="ECO:0000256" key="9">
    <source>
        <dbReference type="ARBA" id="ARBA00029986"/>
    </source>
</evidence>
<evidence type="ECO:0000256" key="6">
    <source>
        <dbReference type="ARBA" id="ARBA00023110"/>
    </source>
</evidence>
<dbReference type="EMBL" id="LCAG01000002">
    <property type="protein sequence ID" value="KKR87914.1"/>
    <property type="molecule type" value="Genomic_DNA"/>
</dbReference>
<keyword evidence="6" id="KW-0697">Rotamase</keyword>
<comment type="catalytic activity">
    <reaction evidence="1">
        <text>[protein]-peptidylproline (omega=180) = [protein]-peptidylproline (omega=0)</text>
        <dbReference type="Rhea" id="RHEA:16237"/>
        <dbReference type="Rhea" id="RHEA-COMP:10747"/>
        <dbReference type="Rhea" id="RHEA-COMP:10748"/>
        <dbReference type="ChEBI" id="CHEBI:83833"/>
        <dbReference type="ChEBI" id="CHEBI:83834"/>
        <dbReference type="EC" id="5.2.1.8"/>
    </reaction>
</comment>
<proteinExistence type="inferred from homology"/>
<keyword evidence="10" id="KW-0175">Coiled coil</keyword>
<dbReference type="GO" id="GO:0043335">
    <property type="term" value="P:protein unfolding"/>
    <property type="evidence" value="ECO:0007669"/>
    <property type="project" value="TreeGrafter"/>
</dbReference>
<dbReference type="GO" id="GO:0051083">
    <property type="term" value="P:'de novo' cotranslational protein folding"/>
    <property type="evidence" value="ECO:0007669"/>
    <property type="project" value="TreeGrafter"/>
</dbReference>
<dbReference type="Gene3D" id="3.30.70.1050">
    <property type="entry name" value="Trigger factor ribosome-binding domain"/>
    <property type="match status" value="1"/>
</dbReference>
<dbReference type="GO" id="GO:0044183">
    <property type="term" value="F:protein folding chaperone"/>
    <property type="evidence" value="ECO:0007669"/>
    <property type="project" value="TreeGrafter"/>
</dbReference>
<keyword evidence="7" id="KW-0143">Chaperone</keyword>
<dbReference type="Pfam" id="PF05697">
    <property type="entry name" value="Trigger_N"/>
    <property type="match status" value="1"/>
</dbReference>
<dbReference type="SUPFAM" id="SSF102735">
    <property type="entry name" value="Trigger factor ribosome-binding domain"/>
    <property type="match status" value="1"/>
</dbReference>
<evidence type="ECO:0000259" key="13">
    <source>
        <dbReference type="Pfam" id="PF05698"/>
    </source>
</evidence>
<reference evidence="14 15" key="1">
    <citation type="journal article" date="2015" name="Nature">
        <title>rRNA introns, odd ribosomes, and small enigmatic genomes across a large radiation of phyla.</title>
        <authorList>
            <person name="Brown C.T."/>
            <person name="Hug L.A."/>
            <person name="Thomas B.C."/>
            <person name="Sharon I."/>
            <person name="Castelle C.J."/>
            <person name="Singh A."/>
            <person name="Wilkins M.J."/>
            <person name="Williams K.H."/>
            <person name="Banfield J.F."/>
        </authorList>
    </citation>
    <scope>NUCLEOTIDE SEQUENCE [LARGE SCALE GENOMIC DNA]</scope>
</reference>
<dbReference type="SUPFAM" id="SSF109998">
    <property type="entry name" value="Triger factor/SurA peptide-binding domain-like"/>
    <property type="match status" value="1"/>
</dbReference>
<dbReference type="GO" id="GO:0015031">
    <property type="term" value="P:protein transport"/>
    <property type="evidence" value="ECO:0007669"/>
    <property type="project" value="InterPro"/>
</dbReference>
<evidence type="ECO:0000256" key="1">
    <source>
        <dbReference type="ARBA" id="ARBA00000971"/>
    </source>
</evidence>
<protein>
    <recommendedName>
        <fullName evidence="5">Trigger factor</fullName>
        <ecNumber evidence="4">5.2.1.8</ecNumber>
    </recommendedName>
    <alternativeName>
        <fullName evidence="9">PPIase</fullName>
    </alternativeName>
</protein>
<dbReference type="Gene3D" id="1.10.3120.10">
    <property type="entry name" value="Trigger factor, C-terminal domain"/>
    <property type="match status" value="1"/>
</dbReference>
<evidence type="ECO:0000256" key="3">
    <source>
        <dbReference type="ARBA" id="ARBA00005464"/>
    </source>
</evidence>
<dbReference type="Proteomes" id="UP000034854">
    <property type="component" value="Unassembled WGS sequence"/>
</dbReference>
<feature type="domain" description="Trigger factor ribosome-binding bacterial" evidence="12">
    <location>
        <begin position="1"/>
        <end position="146"/>
    </location>
</feature>
<dbReference type="InterPro" id="IPR037041">
    <property type="entry name" value="Trigger_fac_C_sf"/>
</dbReference>
<organism evidence="14 15">
    <name type="scientific">Candidatus Curtissbacteria bacterium GW2011_GWA1_41_11</name>
    <dbReference type="NCBI Taxonomy" id="1618409"/>
    <lineage>
        <taxon>Bacteria</taxon>
        <taxon>Candidatus Curtissiibacteriota</taxon>
    </lineage>
</organism>
<dbReference type="InterPro" id="IPR008880">
    <property type="entry name" value="Trigger_fac_C"/>
</dbReference>
<feature type="coiled-coil region" evidence="10">
    <location>
        <begin position="278"/>
        <end position="309"/>
    </location>
</feature>
<keyword evidence="8" id="KW-0413">Isomerase</keyword>
<comment type="similarity">
    <text evidence="3">Belongs to the FKBP-type PPIase family. Tig subfamily.</text>
</comment>
<comment type="subcellular location">
    <subcellularLocation>
        <location evidence="2">Cytoplasm</location>
    </subcellularLocation>
</comment>
<dbReference type="AlphaFoldDB" id="A0A0G0UGA0"/>
<evidence type="ECO:0000259" key="12">
    <source>
        <dbReference type="Pfam" id="PF05697"/>
    </source>
</evidence>
<dbReference type="EC" id="5.2.1.8" evidence="4"/>
<feature type="compositionally biased region" description="Basic and acidic residues" evidence="11">
    <location>
        <begin position="151"/>
        <end position="166"/>
    </location>
</feature>
<evidence type="ECO:0000256" key="5">
    <source>
        <dbReference type="ARBA" id="ARBA00016902"/>
    </source>
</evidence>
<gene>
    <name evidence="14" type="ORF">UU34_C0002G0031</name>
</gene>
<evidence type="ECO:0000313" key="14">
    <source>
        <dbReference type="EMBL" id="KKR87914.1"/>
    </source>
</evidence>
<feature type="region of interest" description="Disordered" evidence="11">
    <location>
        <begin position="151"/>
        <end position="178"/>
    </location>
</feature>
<dbReference type="PANTHER" id="PTHR30560">
    <property type="entry name" value="TRIGGER FACTOR CHAPERONE AND PEPTIDYL-PROLYL CIS/TRANS ISOMERASE"/>
    <property type="match status" value="1"/>
</dbReference>
<sequence>MQYTLNRGEKGRVEVKVDISKVAFVAAYGDIVEVISRDQKFPGFRPGKIPVNVIEDKIGVNKILNDAASFLVTKHLDEIFKKENITALGSPNIAVHSLAKDSPFSFTATLTAKPQVKLGDWKKLKVKRVKPKEVAEKDVSESIKNIHEAYQKQKVAKGTEETKESEGAGDGQPSFAKASEGQGKFIYDARGNKVFFKEKTKVAEESKGSKDGIDDEFAKKIGARDLKHLQELVRVDLEKIMADQVEAKLENELFDEILKLAEVEVPDILIDDEINRIVVRITQNLEQQNKKLDDYLKEENTTLDALRAKLRPQAENNVKITLIMDEIGKKEKVQVTREEIENAAKGVDQAKLDEKQKADLRNYMAVSIFQAKTLDLVKKAVAI</sequence>
<dbReference type="GO" id="GO:0043022">
    <property type="term" value="F:ribosome binding"/>
    <property type="evidence" value="ECO:0007669"/>
    <property type="project" value="TreeGrafter"/>
</dbReference>
<name>A0A0G0UGA0_9BACT</name>
<evidence type="ECO:0000256" key="4">
    <source>
        <dbReference type="ARBA" id="ARBA00013194"/>
    </source>
</evidence>
<accession>A0A0G0UGA0</accession>
<dbReference type="InterPro" id="IPR027304">
    <property type="entry name" value="Trigger_fact/SurA_dom_sf"/>
</dbReference>
<evidence type="ECO:0000256" key="2">
    <source>
        <dbReference type="ARBA" id="ARBA00004496"/>
    </source>
</evidence>
<dbReference type="InterPro" id="IPR005215">
    <property type="entry name" value="Trig_fac"/>
</dbReference>
<dbReference type="PANTHER" id="PTHR30560:SF3">
    <property type="entry name" value="TRIGGER FACTOR-LIKE PROTEIN TIG, CHLOROPLASTIC"/>
    <property type="match status" value="1"/>
</dbReference>
<dbReference type="InterPro" id="IPR036611">
    <property type="entry name" value="Trigger_fac_ribosome-bd_sf"/>
</dbReference>
<dbReference type="GO" id="GO:0003755">
    <property type="term" value="F:peptidyl-prolyl cis-trans isomerase activity"/>
    <property type="evidence" value="ECO:0007669"/>
    <property type="project" value="UniProtKB-KW"/>
</dbReference>
<feature type="domain" description="Trigger factor C-terminal" evidence="13">
    <location>
        <begin position="226"/>
        <end position="346"/>
    </location>
</feature>